<accession>A0A8J2I0I4</accession>
<name>A0A8J2I0I4_9PLEO</name>
<protein>
    <submittedName>
        <fullName evidence="1">Uncharacterized protein</fullName>
    </submittedName>
</protein>
<reference evidence="1" key="1">
    <citation type="submission" date="2021-05" db="EMBL/GenBank/DDBJ databases">
        <authorList>
            <person name="Stam R."/>
        </authorList>
    </citation>
    <scope>NUCLEOTIDE SEQUENCE</scope>
    <source>
        <strain evidence="1">CS162</strain>
    </source>
</reference>
<evidence type="ECO:0000313" key="1">
    <source>
        <dbReference type="EMBL" id="CAG5155872.1"/>
    </source>
</evidence>
<proteinExistence type="predicted"/>
<evidence type="ECO:0000313" key="2">
    <source>
        <dbReference type="Proteomes" id="UP000676310"/>
    </source>
</evidence>
<keyword evidence="2" id="KW-1185">Reference proteome</keyword>
<comment type="caution">
    <text evidence="1">The sequence shown here is derived from an EMBL/GenBank/DDBJ whole genome shotgun (WGS) entry which is preliminary data.</text>
</comment>
<dbReference type="OrthoDB" id="3677049at2759"/>
<dbReference type="Proteomes" id="UP000676310">
    <property type="component" value="Unassembled WGS sequence"/>
</dbReference>
<organism evidence="1 2">
    <name type="scientific">Alternaria atra</name>
    <dbReference type="NCBI Taxonomy" id="119953"/>
    <lineage>
        <taxon>Eukaryota</taxon>
        <taxon>Fungi</taxon>
        <taxon>Dikarya</taxon>
        <taxon>Ascomycota</taxon>
        <taxon>Pezizomycotina</taxon>
        <taxon>Dothideomycetes</taxon>
        <taxon>Pleosporomycetidae</taxon>
        <taxon>Pleosporales</taxon>
        <taxon>Pleosporineae</taxon>
        <taxon>Pleosporaceae</taxon>
        <taxon>Alternaria</taxon>
        <taxon>Alternaria sect. Ulocladioides</taxon>
    </lineage>
</organism>
<gene>
    <name evidence="1" type="ORF">ALTATR162_LOCUS3877</name>
</gene>
<dbReference type="RefSeq" id="XP_043167421.1">
    <property type="nucleotide sequence ID" value="XM_043311486.1"/>
</dbReference>
<dbReference type="AlphaFoldDB" id="A0A8J2I0I4"/>
<sequence>MQMSTPPLLALPGELRNRIYGFCVEPKHLYIRRHPKRTKKHYAHARCGLYGSLRNACRQTRAEFGSMYMAKTVMVVHQITANLFLKTFYPELRQIALARKEPQSRRNIEMLPASRTNAIPGVQGNILIILYFGTRFDATLLVRLCTKYPPFKVTFTEASACLRHAALLGDFFTMLSSGAFRPDFENVFEKVEISCSMLPEIRFNFYSASVMEGAMAHYGTADPRQSLVKMGAPPMNAFAILFAVETESAYKHSAPLL</sequence>
<dbReference type="EMBL" id="CAJRGZ010000017">
    <property type="protein sequence ID" value="CAG5155872.1"/>
    <property type="molecule type" value="Genomic_DNA"/>
</dbReference>
<dbReference type="GeneID" id="67015481"/>